<name>A0A0V1J440_TRIPS</name>
<organism evidence="1 3">
    <name type="scientific">Trichinella pseudospiralis</name>
    <name type="common">Parasitic roundworm</name>
    <dbReference type="NCBI Taxonomy" id="6337"/>
    <lineage>
        <taxon>Eukaryota</taxon>
        <taxon>Metazoa</taxon>
        <taxon>Ecdysozoa</taxon>
        <taxon>Nematoda</taxon>
        <taxon>Enoplea</taxon>
        <taxon>Dorylaimia</taxon>
        <taxon>Trichinellida</taxon>
        <taxon>Trichinellidae</taxon>
        <taxon>Trichinella</taxon>
    </lineage>
</organism>
<dbReference type="Proteomes" id="UP000054826">
    <property type="component" value="Unassembled WGS sequence"/>
</dbReference>
<accession>A0A0V1J440</accession>
<proteinExistence type="predicted"/>
<dbReference type="EMBL" id="JYDV01000028">
    <property type="protein sequence ID" value="KRZ40337.1"/>
    <property type="molecule type" value="Genomic_DNA"/>
</dbReference>
<dbReference type="Proteomes" id="UP000054805">
    <property type="component" value="Unassembled WGS sequence"/>
</dbReference>
<evidence type="ECO:0000313" key="3">
    <source>
        <dbReference type="Proteomes" id="UP000054805"/>
    </source>
</evidence>
<dbReference type="AlphaFoldDB" id="A0A0V1J440"/>
<evidence type="ECO:0000313" key="2">
    <source>
        <dbReference type="EMBL" id="KRZ40337.1"/>
    </source>
</evidence>
<evidence type="ECO:0000313" key="1">
    <source>
        <dbReference type="EMBL" id="KRZ29740.1"/>
    </source>
</evidence>
<dbReference type="EMBL" id="JYDS01000042">
    <property type="protein sequence ID" value="KRZ29740.1"/>
    <property type="molecule type" value="Genomic_DNA"/>
</dbReference>
<evidence type="ECO:0000313" key="4">
    <source>
        <dbReference type="Proteomes" id="UP000054826"/>
    </source>
</evidence>
<keyword evidence="3" id="KW-1185">Reference proteome</keyword>
<comment type="caution">
    <text evidence="1">The sequence shown here is derived from an EMBL/GenBank/DDBJ whole genome shotgun (WGS) entry which is preliminary data.</text>
</comment>
<sequence length="161" mass="18309">MKKKDFQENCDQPSSYEVVKGKRRSLEHIGQRQNDKFLLLLLLFPASILSRSTTGQLAEKSCQLVVKVPLVECSNQKMKHTPRSTTVGCEWANLNKHQLQAMNMLQASQTEPTNQTNQPQANQRSPLCITMLTGGGAYFILFTRLEKKFLSNQCDSLYHFS</sequence>
<protein>
    <submittedName>
        <fullName evidence="1">Uncharacterized protein</fullName>
    </submittedName>
</protein>
<reference evidence="3 4" key="1">
    <citation type="submission" date="2015-01" db="EMBL/GenBank/DDBJ databases">
        <title>Evolution of Trichinella species and genotypes.</title>
        <authorList>
            <person name="Korhonen P.K."/>
            <person name="Edoardo P."/>
            <person name="Giuseppe L.R."/>
            <person name="Gasser R.B."/>
        </authorList>
    </citation>
    <scope>NUCLEOTIDE SEQUENCE [LARGE SCALE GENOMIC DNA]</scope>
    <source>
        <strain evidence="2">ISS176</strain>
        <strain evidence="1">ISS588</strain>
    </source>
</reference>
<gene>
    <name evidence="1" type="ORF">T4B_14894</name>
    <name evidence="2" type="ORF">T4C_4363</name>
</gene>